<feature type="domain" description="DUF1554" evidence="1">
    <location>
        <begin position="62"/>
        <end position="198"/>
    </location>
</feature>
<evidence type="ECO:0000313" key="3">
    <source>
        <dbReference type="EMBL" id="TGK94950.1"/>
    </source>
</evidence>
<dbReference type="Proteomes" id="UP000297918">
    <property type="component" value="Unassembled WGS sequence"/>
</dbReference>
<reference evidence="4 5" key="2">
    <citation type="journal article" date="2019" name="PLoS Negl. Trop. Dis.">
        <title>Revisiting the worldwide diversity of Leptospira species in the environment.</title>
        <authorList>
            <person name="Vincent A.T."/>
            <person name="Schiettekatte O."/>
            <person name="Bourhy P."/>
            <person name="Veyrier F.J."/>
            <person name="Picardeau M."/>
        </authorList>
    </citation>
    <scope>NUCLEOTIDE SEQUENCE [LARGE SCALE GENOMIC DNA]</scope>
    <source>
        <strain evidence="2 4">201800280</strain>
        <strain evidence="5">201800281</strain>
    </source>
</reference>
<dbReference type="InterPro" id="IPR016187">
    <property type="entry name" value="CTDL_fold"/>
</dbReference>
<dbReference type="InterPro" id="IPR011448">
    <property type="entry name" value="DUF1554"/>
</dbReference>
<dbReference type="EMBL" id="RQFM01000022">
    <property type="protein sequence ID" value="TGK86110.1"/>
    <property type="molecule type" value="Genomic_DNA"/>
</dbReference>
<organism evidence="2 4">
    <name type="scientific">Leptospira bourretii</name>
    <dbReference type="NCBI Taxonomy" id="2484962"/>
    <lineage>
        <taxon>Bacteria</taxon>
        <taxon>Pseudomonadati</taxon>
        <taxon>Spirochaetota</taxon>
        <taxon>Spirochaetia</taxon>
        <taxon>Leptospirales</taxon>
        <taxon>Leptospiraceae</taxon>
        <taxon>Leptospira</taxon>
    </lineage>
</organism>
<evidence type="ECO:0000313" key="5">
    <source>
        <dbReference type="Proteomes" id="UP000297918"/>
    </source>
</evidence>
<dbReference type="AlphaFoldDB" id="A0A4V3JLU9"/>
<proteinExistence type="predicted"/>
<evidence type="ECO:0000313" key="2">
    <source>
        <dbReference type="EMBL" id="TGK86110.1"/>
    </source>
</evidence>
<comment type="caution">
    <text evidence="2">The sequence shown here is derived from an EMBL/GenBank/DDBJ whole genome shotgun (WGS) entry which is preliminary data.</text>
</comment>
<evidence type="ECO:0000259" key="1">
    <source>
        <dbReference type="Pfam" id="PF07588"/>
    </source>
</evidence>
<accession>A0A4V3JLU9</accession>
<dbReference type="Pfam" id="PF07588">
    <property type="entry name" value="DUF1554"/>
    <property type="match status" value="1"/>
</dbReference>
<protein>
    <submittedName>
        <fullName evidence="2">DUF1554 domain-containing protein</fullName>
    </submittedName>
</protein>
<dbReference type="OrthoDB" id="324891at2"/>
<dbReference type="EMBL" id="RQFL01000007">
    <property type="protein sequence ID" value="TGK94950.1"/>
    <property type="molecule type" value="Genomic_DNA"/>
</dbReference>
<dbReference type="Gene3D" id="3.10.100.10">
    <property type="entry name" value="Mannose-Binding Protein A, subunit A"/>
    <property type="match status" value="1"/>
</dbReference>
<dbReference type="Proteomes" id="UP000297394">
    <property type="component" value="Unassembled WGS sequence"/>
</dbReference>
<dbReference type="InterPro" id="IPR016186">
    <property type="entry name" value="C-type_lectin-like/link_sf"/>
</dbReference>
<reference evidence="3" key="1">
    <citation type="submission" date="2018-10" db="EMBL/GenBank/DDBJ databases">
        <authorList>
            <person name="Vincent A.T."/>
            <person name="Schiettekatte O."/>
            <person name="Bourhy P."/>
            <person name="Veyrier F.J."/>
            <person name="Picardeau M."/>
        </authorList>
    </citation>
    <scope>NUCLEOTIDE SEQUENCE</scope>
    <source>
        <strain evidence="3">201800281</strain>
    </source>
</reference>
<sequence length="224" mass="23842">MKVGFSFLCLFSCFNCKPADLCNAADVSSKCGILQLARPSPISSSAPTTPHCSPCKLFVTATGYNANLLGITGADSKCSSDTNKPTTGTYKALLVDDVNRRACTSTNCTSGGVLEQIDWVLAPNTSYESLNTSNFIFTSDQNGVFTNTLTNPFSAPTGIWTGIKNNPNWDWQTDATHTCSSWMDSVSANCGTYGVTTWTDSRSIAITSAYGNGGTLNNLLCVEQ</sequence>
<evidence type="ECO:0000313" key="4">
    <source>
        <dbReference type="Proteomes" id="UP000297394"/>
    </source>
</evidence>
<keyword evidence="5" id="KW-1185">Reference proteome</keyword>
<gene>
    <name evidence="2" type="ORF">EHQ23_14515</name>
    <name evidence="3" type="ORF">EHQ26_01945</name>
</gene>
<name>A0A4V3JLU9_9LEPT</name>
<dbReference type="SUPFAM" id="SSF56436">
    <property type="entry name" value="C-type lectin-like"/>
    <property type="match status" value="1"/>
</dbReference>